<evidence type="ECO:0000256" key="1">
    <source>
        <dbReference type="SAM" id="MobiDB-lite"/>
    </source>
</evidence>
<organism evidence="2 3">
    <name type="scientific">Portunus trituberculatus</name>
    <name type="common">Swimming crab</name>
    <name type="synonym">Neptunus trituberculatus</name>
    <dbReference type="NCBI Taxonomy" id="210409"/>
    <lineage>
        <taxon>Eukaryota</taxon>
        <taxon>Metazoa</taxon>
        <taxon>Ecdysozoa</taxon>
        <taxon>Arthropoda</taxon>
        <taxon>Crustacea</taxon>
        <taxon>Multicrustacea</taxon>
        <taxon>Malacostraca</taxon>
        <taxon>Eumalacostraca</taxon>
        <taxon>Eucarida</taxon>
        <taxon>Decapoda</taxon>
        <taxon>Pleocyemata</taxon>
        <taxon>Brachyura</taxon>
        <taxon>Eubrachyura</taxon>
        <taxon>Portunoidea</taxon>
        <taxon>Portunidae</taxon>
        <taxon>Portuninae</taxon>
        <taxon>Portunus</taxon>
    </lineage>
</organism>
<evidence type="ECO:0000313" key="3">
    <source>
        <dbReference type="Proteomes" id="UP000324222"/>
    </source>
</evidence>
<dbReference type="EMBL" id="VSRR010054336">
    <property type="protein sequence ID" value="MPC80548.1"/>
    <property type="molecule type" value="Genomic_DNA"/>
</dbReference>
<sequence>MSSASSIQGLASPGGTAGGWRGQGDGWRGRRGEVAAAVAVVLVRGSVETKYIIKDLQVVATASLRHRDKGWGRLASWPQNTELAATMRRQAEAGC</sequence>
<feature type="compositionally biased region" description="Gly residues" evidence="1">
    <location>
        <begin position="15"/>
        <end position="26"/>
    </location>
</feature>
<name>A0A5B7IIB3_PORTR</name>
<protein>
    <submittedName>
        <fullName evidence="2">Uncharacterized protein</fullName>
    </submittedName>
</protein>
<feature type="region of interest" description="Disordered" evidence="1">
    <location>
        <begin position="1"/>
        <end position="27"/>
    </location>
</feature>
<reference evidence="2 3" key="1">
    <citation type="submission" date="2019-05" db="EMBL/GenBank/DDBJ databases">
        <title>Another draft genome of Portunus trituberculatus and its Hox gene families provides insights of decapod evolution.</title>
        <authorList>
            <person name="Jeong J.-H."/>
            <person name="Song I."/>
            <person name="Kim S."/>
            <person name="Choi T."/>
            <person name="Kim D."/>
            <person name="Ryu S."/>
            <person name="Kim W."/>
        </authorList>
    </citation>
    <scope>NUCLEOTIDE SEQUENCE [LARGE SCALE GENOMIC DNA]</scope>
    <source>
        <tissue evidence="2">Muscle</tissue>
    </source>
</reference>
<evidence type="ECO:0000313" key="2">
    <source>
        <dbReference type="EMBL" id="MPC80548.1"/>
    </source>
</evidence>
<comment type="caution">
    <text evidence="2">The sequence shown here is derived from an EMBL/GenBank/DDBJ whole genome shotgun (WGS) entry which is preliminary data.</text>
</comment>
<gene>
    <name evidence="2" type="ORF">E2C01_075128</name>
</gene>
<dbReference type="AlphaFoldDB" id="A0A5B7IIB3"/>
<accession>A0A5B7IIB3</accession>
<dbReference type="Proteomes" id="UP000324222">
    <property type="component" value="Unassembled WGS sequence"/>
</dbReference>
<keyword evidence="3" id="KW-1185">Reference proteome</keyword>
<proteinExistence type="predicted"/>